<dbReference type="AlphaFoldDB" id="A0AAQ3MC08"/>
<dbReference type="Proteomes" id="UP001303373">
    <property type="component" value="Chromosome 14"/>
</dbReference>
<comment type="similarity">
    <text evidence="2">Belongs to the major facilitator superfamily. Monocarboxylate porter (TC 2.A.1.13) family.</text>
</comment>
<keyword evidence="7" id="KW-1185">Reference proteome</keyword>
<dbReference type="PANTHER" id="PTHR11360">
    <property type="entry name" value="MONOCARBOXYLATE TRANSPORTER"/>
    <property type="match status" value="1"/>
</dbReference>
<dbReference type="InterPro" id="IPR020846">
    <property type="entry name" value="MFS_dom"/>
</dbReference>
<dbReference type="SUPFAM" id="SSF103473">
    <property type="entry name" value="MFS general substrate transporter"/>
    <property type="match status" value="1"/>
</dbReference>
<dbReference type="GO" id="GO:0022857">
    <property type="term" value="F:transmembrane transporter activity"/>
    <property type="evidence" value="ECO:0007669"/>
    <property type="project" value="InterPro"/>
</dbReference>
<feature type="transmembrane region" description="Helical" evidence="4">
    <location>
        <begin position="393"/>
        <end position="420"/>
    </location>
</feature>
<feature type="transmembrane region" description="Helical" evidence="4">
    <location>
        <begin position="331"/>
        <end position="348"/>
    </location>
</feature>
<protein>
    <submittedName>
        <fullName evidence="6">MFS general substrate transporter</fullName>
    </submittedName>
</protein>
<feature type="transmembrane region" description="Helical" evidence="4">
    <location>
        <begin position="94"/>
        <end position="114"/>
    </location>
</feature>
<feature type="transmembrane region" description="Helical" evidence="4">
    <location>
        <begin position="222"/>
        <end position="240"/>
    </location>
</feature>
<reference evidence="6 7" key="1">
    <citation type="submission" date="2023-11" db="EMBL/GenBank/DDBJ databases">
        <title>An acidophilic fungus is an integral part of prey digestion in a carnivorous sundew plant.</title>
        <authorList>
            <person name="Tsai I.J."/>
        </authorList>
    </citation>
    <scope>NUCLEOTIDE SEQUENCE [LARGE SCALE GENOMIC DNA]</scope>
    <source>
        <strain evidence="6">169a</strain>
    </source>
</reference>
<evidence type="ECO:0000256" key="4">
    <source>
        <dbReference type="SAM" id="Phobius"/>
    </source>
</evidence>
<feature type="region of interest" description="Disordered" evidence="3">
    <location>
        <begin position="1"/>
        <end position="79"/>
    </location>
</feature>
<dbReference type="GO" id="GO:0016020">
    <property type="term" value="C:membrane"/>
    <property type="evidence" value="ECO:0007669"/>
    <property type="project" value="UniProtKB-SubCell"/>
</dbReference>
<feature type="domain" description="Major facilitator superfamily (MFS) profile" evidence="5">
    <location>
        <begin position="95"/>
        <end position="487"/>
    </location>
</feature>
<feature type="transmembrane region" description="Helical" evidence="4">
    <location>
        <begin position="360"/>
        <end position="381"/>
    </location>
</feature>
<evidence type="ECO:0000256" key="3">
    <source>
        <dbReference type="SAM" id="MobiDB-lite"/>
    </source>
</evidence>
<dbReference type="InterPro" id="IPR050327">
    <property type="entry name" value="Proton-linked_MCT"/>
</dbReference>
<dbReference type="Pfam" id="PF07690">
    <property type="entry name" value="MFS_1"/>
    <property type="match status" value="1"/>
</dbReference>
<keyword evidence="4" id="KW-1133">Transmembrane helix</keyword>
<sequence length="496" mass="53276">MNTEPKGSTPGLLPSNNAIDISLNPTTSPATFATTQTCEECQPPRPAAPVAPSGPDSNSSEQSEDVDEAQKEPKFGSNLEKIESTYPEGGLRGWLVVLGSFSGMLASFGYMNTIGTYQAYLAENQLSHYSESSIGWIFSIYVFLSFGCGIQIGPIFDAKGPKMLVLSGSILLMLSVMLLGVCTQYWHFVLVFGVLGGVGTSLIFTPAISAIAHFFKVKRGNATGIAACGGSVGGIIFPLMLQSLFAKLGWAWATRIQGFVFLFLLIIANLLIRSRLPPTPGGSVLPDFRIFKQIPFLLVTIGTYFLEWGLFVPITYMISFGLASNAMSHSFAFQMIAIFNAGSSLGRWAPGYLADKFGRYNTMVATVFLCMSSSLGLWLPAATLAADGGNKTVIFGLTVTYALFMGFASGSNISLTPVCVGMLCDTKQYGRYYATCYTIVSFGTLTGVPLAGAIIQACNGNYWGVTLFTGLCYACALACFTAVRVIKVGWDWRIIY</sequence>
<dbReference type="Gene3D" id="1.20.1250.20">
    <property type="entry name" value="MFS general substrate transporter like domains"/>
    <property type="match status" value="2"/>
</dbReference>
<feature type="transmembrane region" description="Helical" evidence="4">
    <location>
        <begin position="432"/>
        <end position="456"/>
    </location>
</feature>
<evidence type="ECO:0000313" key="6">
    <source>
        <dbReference type="EMBL" id="WPH05020.1"/>
    </source>
</evidence>
<evidence type="ECO:0000259" key="5">
    <source>
        <dbReference type="PROSITE" id="PS50850"/>
    </source>
</evidence>
<dbReference type="CDD" id="cd17352">
    <property type="entry name" value="MFS_MCT_SLC16"/>
    <property type="match status" value="1"/>
</dbReference>
<evidence type="ECO:0000256" key="1">
    <source>
        <dbReference type="ARBA" id="ARBA00004141"/>
    </source>
</evidence>
<dbReference type="InterPro" id="IPR011701">
    <property type="entry name" value="MFS"/>
</dbReference>
<keyword evidence="4" id="KW-0472">Membrane</keyword>
<accession>A0AAQ3MC08</accession>
<organism evidence="6 7">
    <name type="scientific">Acrodontium crateriforme</name>
    <dbReference type="NCBI Taxonomy" id="150365"/>
    <lineage>
        <taxon>Eukaryota</taxon>
        <taxon>Fungi</taxon>
        <taxon>Dikarya</taxon>
        <taxon>Ascomycota</taxon>
        <taxon>Pezizomycotina</taxon>
        <taxon>Dothideomycetes</taxon>
        <taxon>Dothideomycetidae</taxon>
        <taxon>Mycosphaerellales</taxon>
        <taxon>Teratosphaeriaceae</taxon>
        <taxon>Acrodontium</taxon>
    </lineage>
</organism>
<evidence type="ECO:0000256" key="2">
    <source>
        <dbReference type="ARBA" id="ARBA00006727"/>
    </source>
</evidence>
<dbReference type="EMBL" id="CP138593">
    <property type="protein sequence ID" value="WPH05020.1"/>
    <property type="molecule type" value="Genomic_DNA"/>
</dbReference>
<name>A0AAQ3MC08_9PEZI</name>
<feature type="compositionally biased region" description="Low complexity" evidence="3">
    <location>
        <begin position="25"/>
        <end position="37"/>
    </location>
</feature>
<dbReference type="PANTHER" id="PTHR11360:SF177">
    <property type="entry name" value="RIBOFLAVIN TRANSPORTER MCH5"/>
    <property type="match status" value="1"/>
</dbReference>
<dbReference type="PROSITE" id="PS50850">
    <property type="entry name" value="MFS"/>
    <property type="match status" value="1"/>
</dbReference>
<keyword evidence="4" id="KW-0812">Transmembrane</keyword>
<gene>
    <name evidence="6" type="ORF">R9X50_00791800</name>
</gene>
<dbReference type="InterPro" id="IPR036259">
    <property type="entry name" value="MFS_trans_sf"/>
</dbReference>
<feature type="transmembrane region" description="Helical" evidence="4">
    <location>
        <begin position="462"/>
        <end position="486"/>
    </location>
</feature>
<feature type="transmembrane region" description="Helical" evidence="4">
    <location>
        <begin position="134"/>
        <end position="156"/>
    </location>
</feature>
<feature type="transmembrane region" description="Helical" evidence="4">
    <location>
        <begin position="252"/>
        <end position="272"/>
    </location>
</feature>
<evidence type="ECO:0000313" key="7">
    <source>
        <dbReference type="Proteomes" id="UP001303373"/>
    </source>
</evidence>
<proteinExistence type="inferred from homology"/>
<feature type="transmembrane region" description="Helical" evidence="4">
    <location>
        <begin position="192"/>
        <end position="215"/>
    </location>
</feature>
<feature type="transmembrane region" description="Helical" evidence="4">
    <location>
        <begin position="293"/>
        <end position="319"/>
    </location>
</feature>
<comment type="subcellular location">
    <subcellularLocation>
        <location evidence="1">Membrane</location>
        <topology evidence="1">Multi-pass membrane protein</topology>
    </subcellularLocation>
</comment>
<feature type="transmembrane region" description="Helical" evidence="4">
    <location>
        <begin position="163"/>
        <end position="186"/>
    </location>
</feature>